<dbReference type="Proteomes" id="UP000233551">
    <property type="component" value="Unassembled WGS sequence"/>
</dbReference>
<evidence type="ECO:0000313" key="2">
    <source>
        <dbReference type="EMBL" id="PKI74716.1"/>
    </source>
</evidence>
<proteinExistence type="predicted"/>
<organism evidence="1 3">
    <name type="scientific">Punica granatum</name>
    <name type="common">Pomegranate</name>
    <dbReference type="NCBI Taxonomy" id="22663"/>
    <lineage>
        <taxon>Eukaryota</taxon>
        <taxon>Viridiplantae</taxon>
        <taxon>Streptophyta</taxon>
        <taxon>Embryophyta</taxon>
        <taxon>Tracheophyta</taxon>
        <taxon>Spermatophyta</taxon>
        <taxon>Magnoliopsida</taxon>
        <taxon>eudicotyledons</taxon>
        <taxon>Gunneridae</taxon>
        <taxon>Pentapetalae</taxon>
        <taxon>rosids</taxon>
        <taxon>malvids</taxon>
        <taxon>Myrtales</taxon>
        <taxon>Lythraceae</taxon>
        <taxon>Punica</taxon>
    </lineage>
</organism>
<evidence type="ECO:0000313" key="4">
    <source>
        <dbReference type="Proteomes" id="UP000233551"/>
    </source>
</evidence>
<accession>A0A218XS76</accession>
<reference evidence="1" key="2">
    <citation type="submission" date="2017-06" db="EMBL/GenBank/DDBJ databases">
        <title>The pomegranate genome and the genomics of punicalagin biosynthesis.</title>
        <authorList>
            <person name="Xu C."/>
        </authorList>
    </citation>
    <scope>NUCLEOTIDE SEQUENCE [LARGE SCALE GENOMIC DNA]</scope>
    <source>
        <tissue evidence="1">Fresh leaf</tissue>
    </source>
</reference>
<name>A0A218XS76_PUNGR</name>
<sequence>MEMQTVKAQKHRAFTGDNGGIGWALDRMKKQASRRKRSEVVGGRGARMGLAAVDETLWAKKEWAVWVQGCIGGSEGRLLCLNDRKRRLERTRFLN</sequence>
<dbReference type="AlphaFoldDB" id="A0A218XS76"/>
<dbReference type="EMBL" id="MTKT01000813">
    <property type="protein sequence ID" value="OWM87506.1"/>
    <property type="molecule type" value="Genomic_DNA"/>
</dbReference>
<gene>
    <name evidence="1" type="ORF">CDL15_Pgr022617</name>
    <name evidence="2" type="ORF">CRG98_005043</name>
</gene>
<evidence type="ECO:0000313" key="3">
    <source>
        <dbReference type="Proteomes" id="UP000197138"/>
    </source>
</evidence>
<evidence type="ECO:0000313" key="1">
    <source>
        <dbReference type="EMBL" id="OWM87506.1"/>
    </source>
</evidence>
<comment type="caution">
    <text evidence="1">The sequence shown here is derived from an EMBL/GenBank/DDBJ whole genome shotgun (WGS) entry which is preliminary data.</text>
</comment>
<dbReference type="Proteomes" id="UP000197138">
    <property type="component" value="Unassembled WGS sequence"/>
</dbReference>
<reference evidence="2 4" key="3">
    <citation type="submission" date="2017-11" db="EMBL/GenBank/DDBJ databases">
        <title>De-novo sequencing of pomegranate (Punica granatum L.) genome.</title>
        <authorList>
            <person name="Akparov Z."/>
            <person name="Amiraslanov A."/>
            <person name="Hajiyeva S."/>
            <person name="Abbasov M."/>
            <person name="Kaur K."/>
            <person name="Hamwieh A."/>
            <person name="Solovyev V."/>
            <person name="Salamov A."/>
            <person name="Braich B."/>
            <person name="Kosarev P."/>
            <person name="Mahmoud A."/>
            <person name="Hajiyev E."/>
            <person name="Babayeva S."/>
            <person name="Izzatullayeva V."/>
            <person name="Mammadov A."/>
            <person name="Mammadov A."/>
            <person name="Sharifova S."/>
            <person name="Ojaghi J."/>
            <person name="Eynullazada K."/>
            <person name="Bayramov B."/>
            <person name="Abdulazimova A."/>
            <person name="Shahmuradov I."/>
        </authorList>
    </citation>
    <scope>NUCLEOTIDE SEQUENCE [LARGE SCALE GENOMIC DNA]</scope>
    <source>
        <strain evidence="2">AG2017</strain>
        <strain evidence="4">cv. AG2017</strain>
        <tissue evidence="2">Leaf</tissue>
    </source>
</reference>
<protein>
    <submittedName>
        <fullName evidence="1">Uncharacterized protein</fullName>
    </submittedName>
</protein>
<reference evidence="3" key="1">
    <citation type="journal article" date="2017" name="Plant J.">
        <title>The pomegranate (Punica granatum L.) genome and the genomics of punicalagin biosynthesis.</title>
        <authorList>
            <person name="Qin G."/>
            <person name="Xu C."/>
            <person name="Ming R."/>
            <person name="Tang H."/>
            <person name="Guyot R."/>
            <person name="Kramer E.M."/>
            <person name="Hu Y."/>
            <person name="Yi X."/>
            <person name="Qi Y."/>
            <person name="Xu X."/>
            <person name="Gao Z."/>
            <person name="Pan H."/>
            <person name="Jian J."/>
            <person name="Tian Y."/>
            <person name="Yue Z."/>
            <person name="Xu Y."/>
        </authorList>
    </citation>
    <scope>NUCLEOTIDE SEQUENCE [LARGE SCALE GENOMIC DNA]</scope>
    <source>
        <strain evidence="3">cv. Dabenzi</strain>
    </source>
</reference>
<dbReference type="EMBL" id="PGOL01000196">
    <property type="protein sequence ID" value="PKI74716.1"/>
    <property type="molecule type" value="Genomic_DNA"/>
</dbReference>
<keyword evidence="4" id="KW-1185">Reference proteome</keyword>